<comment type="catalytic activity">
    <reaction evidence="7">
        <text>(2E)-4-hydroxy-3-methylbut-2-enyl diphosphate + oxidized [flavodoxin] + H2O + 2 H(+) = 2-C-methyl-D-erythritol 2,4-cyclic diphosphate + reduced [flavodoxin]</text>
        <dbReference type="Rhea" id="RHEA:43604"/>
        <dbReference type="Rhea" id="RHEA-COMP:10622"/>
        <dbReference type="Rhea" id="RHEA-COMP:10623"/>
        <dbReference type="ChEBI" id="CHEBI:15377"/>
        <dbReference type="ChEBI" id="CHEBI:15378"/>
        <dbReference type="ChEBI" id="CHEBI:57618"/>
        <dbReference type="ChEBI" id="CHEBI:58210"/>
        <dbReference type="ChEBI" id="CHEBI:58483"/>
        <dbReference type="ChEBI" id="CHEBI:128753"/>
        <dbReference type="EC" id="1.17.7.3"/>
    </reaction>
</comment>
<dbReference type="Gene3D" id="3.20.20.20">
    <property type="entry name" value="Dihydropteroate synthase-like"/>
    <property type="match status" value="1"/>
</dbReference>
<comment type="cofactor">
    <cofactor evidence="7">
        <name>[4Fe-4S] cluster</name>
        <dbReference type="ChEBI" id="CHEBI:49883"/>
    </cofactor>
    <text evidence="7">Binds 1 [4Fe-4S] cluster.</text>
</comment>
<dbReference type="InterPro" id="IPR045854">
    <property type="entry name" value="NO2/SO3_Rdtase_4Fe4S_sf"/>
</dbReference>
<evidence type="ECO:0000313" key="10">
    <source>
        <dbReference type="EMBL" id="OGG94613.1"/>
    </source>
</evidence>
<comment type="caution">
    <text evidence="10">The sequence shown here is derived from an EMBL/GenBank/DDBJ whole genome shotgun (WGS) entry which is preliminary data.</text>
</comment>
<dbReference type="GO" id="GO:0051539">
    <property type="term" value="F:4 iron, 4 sulfur cluster binding"/>
    <property type="evidence" value="ECO:0007669"/>
    <property type="project" value="UniProtKB-UniRule"/>
</dbReference>
<keyword evidence="6 7" id="KW-0414">Isoprene biosynthesis</keyword>
<keyword evidence="3 7" id="KW-0560">Oxidoreductase</keyword>
<evidence type="ECO:0000256" key="5">
    <source>
        <dbReference type="ARBA" id="ARBA00023014"/>
    </source>
</evidence>
<comment type="similarity">
    <text evidence="7">Belongs to the IspG family.</text>
</comment>
<name>A0A1F6G919_9PROT</name>
<evidence type="ECO:0000313" key="11">
    <source>
        <dbReference type="Proteomes" id="UP000178449"/>
    </source>
</evidence>
<dbReference type="PIRSF" id="PIRSF037336">
    <property type="entry name" value="IspG_like"/>
    <property type="match status" value="1"/>
</dbReference>
<evidence type="ECO:0000256" key="2">
    <source>
        <dbReference type="ARBA" id="ARBA00022723"/>
    </source>
</evidence>
<dbReference type="PANTHER" id="PTHR30454">
    <property type="entry name" value="4-HYDROXY-3-METHYLBUT-2-EN-1-YL DIPHOSPHATE SYNTHASE"/>
    <property type="match status" value="1"/>
</dbReference>
<sequence length="553" mass="59577">MVEQIRYPLGPGRRLSRPVKVGSLTIGGNNPIVLQSMITASATDPKRALAQISALDRAGCQLIRLSIPHQKELEATGNLRRLMTEEGIDRPLVADVHFVPQLAIDACEFFEKVRINPGNFSDRPKNSRPSLDNFAVGRERLKEALIPLALAAKKYGRALRVGVNQGSLSERMMAQFGDSPIGMVASALEAVDLLEDLGILDLVVSLKSSNPLTVQKAYRLLDQMREPKEPLALHIGVTEAGEGLMGRAKSLVGIGPLLVDGLGDTIRVSLTEPSEHEIEYGGQLLAALPPQCPPSTSYWTRPLAQNRVGNAVVNLGEVTLGGTSPLAIIAEIGLNKNPQLVPDITVQQGAEGFEIEGHLLKVYPSPIPLPEAWVLDHPSPLFTLRAFYAQLGPSPCPIGLLVSNCALNSLFTQIQIAGVLAEGLVDFLVIQAGLNIKEQTLLAYLLQATRARIFMTDYIACPSCSRTLFDLEETTAKIKAQTRHLKGVKIGIMGCIVNGPGEMADADFGYVGSGLGKIDLYLGQNRVSRGLDEAEAVPALLALIKTEGRWVEP</sequence>
<evidence type="ECO:0000256" key="6">
    <source>
        <dbReference type="ARBA" id="ARBA00023229"/>
    </source>
</evidence>
<dbReference type="GO" id="GO:0019288">
    <property type="term" value="P:isopentenyl diphosphate biosynthetic process, methylerythritol 4-phosphate pathway"/>
    <property type="evidence" value="ECO:0007669"/>
    <property type="project" value="UniProtKB-UniRule"/>
</dbReference>
<dbReference type="STRING" id="1817772.A2527_05355"/>
<organism evidence="10 11">
    <name type="scientific">Candidatus Lambdaproteobacteria bacterium RIFOXYD2_FULL_50_16</name>
    <dbReference type="NCBI Taxonomy" id="1817772"/>
    <lineage>
        <taxon>Bacteria</taxon>
        <taxon>Pseudomonadati</taxon>
        <taxon>Pseudomonadota</taxon>
        <taxon>Candidatus Lambdaproteobacteria</taxon>
    </lineage>
</organism>
<evidence type="ECO:0000256" key="4">
    <source>
        <dbReference type="ARBA" id="ARBA00023004"/>
    </source>
</evidence>
<keyword evidence="5 7" id="KW-0411">Iron-sulfur</keyword>
<evidence type="ECO:0000256" key="7">
    <source>
        <dbReference type="HAMAP-Rule" id="MF_00159"/>
    </source>
</evidence>
<dbReference type="GO" id="GO:0016114">
    <property type="term" value="P:terpenoid biosynthetic process"/>
    <property type="evidence" value="ECO:0007669"/>
    <property type="project" value="InterPro"/>
</dbReference>
<gene>
    <name evidence="7" type="primary">ispG</name>
    <name evidence="10" type="ORF">A2527_05355</name>
</gene>
<dbReference type="Pfam" id="PF04551">
    <property type="entry name" value="GcpE"/>
    <property type="match status" value="1"/>
</dbReference>
<dbReference type="GO" id="GO:0141197">
    <property type="term" value="F:4-hydroxy-3-methylbut-2-enyl-diphosphate synthase activity (flavodoxin)"/>
    <property type="evidence" value="ECO:0007669"/>
    <property type="project" value="UniProtKB-EC"/>
</dbReference>
<dbReference type="EMBL" id="MFNE01000036">
    <property type="protein sequence ID" value="OGG94613.1"/>
    <property type="molecule type" value="Genomic_DNA"/>
</dbReference>
<evidence type="ECO:0000256" key="3">
    <source>
        <dbReference type="ARBA" id="ARBA00023002"/>
    </source>
</evidence>
<dbReference type="PANTHER" id="PTHR30454:SF0">
    <property type="entry name" value="4-HYDROXY-3-METHYLBUT-2-EN-1-YL DIPHOSPHATE SYNTHASE (FERREDOXIN), CHLOROPLASTIC"/>
    <property type="match status" value="1"/>
</dbReference>
<dbReference type="InterPro" id="IPR004588">
    <property type="entry name" value="IspG_bac-typ"/>
</dbReference>
<feature type="domain" description="IspG C-terminal" evidence="9">
    <location>
        <begin position="458"/>
        <end position="545"/>
    </location>
</feature>
<reference evidence="10 11" key="1">
    <citation type="journal article" date="2016" name="Nat. Commun.">
        <title>Thousands of microbial genomes shed light on interconnected biogeochemical processes in an aquifer system.</title>
        <authorList>
            <person name="Anantharaman K."/>
            <person name="Brown C.T."/>
            <person name="Hug L.A."/>
            <person name="Sharon I."/>
            <person name="Castelle C.J."/>
            <person name="Probst A.J."/>
            <person name="Thomas B.C."/>
            <person name="Singh A."/>
            <person name="Wilkins M.J."/>
            <person name="Karaoz U."/>
            <person name="Brodie E.L."/>
            <person name="Williams K.H."/>
            <person name="Hubbard S.S."/>
            <person name="Banfield J.F."/>
        </authorList>
    </citation>
    <scope>NUCLEOTIDE SEQUENCE [LARGE SCALE GENOMIC DNA]</scope>
</reference>
<feature type="binding site" evidence="7">
    <location>
        <position position="464"/>
    </location>
    <ligand>
        <name>[4Fe-4S] cluster</name>
        <dbReference type="ChEBI" id="CHEBI:49883"/>
    </ligand>
</feature>
<dbReference type="InterPro" id="IPR017178">
    <property type="entry name" value="IspG_atypical"/>
</dbReference>
<dbReference type="InterPro" id="IPR011005">
    <property type="entry name" value="Dihydropteroate_synth-like_sf"/>
</dbReference>
<dbReference type="AlphaFoldDB" id="A0A1F6G919"/>
<evidence type="ECO:0000256" key="1">
    <source>
        <dbReference type="ARBA" id="ARBA00022485"/>
    </source>
</evidence>
<dbReference type="EC" id="1.17.7.3" evidence="7"/>
<dbReference type="Pfam" id="PF26540">
    <property type="entry name" value="GcpE_C"/>
    <property type="match status" value="1"/>
</dbReference>
<dbReference type="SUPFAM" id="SSF56014">
    <property type="entry name" value="Nitrite and sulphite reductase 4Fe-4S domain-like"/>
    <property type="match status" value="1"/>
</dbReference>
<evidence type="ECO:0000259" key="9">
    <source>
        <dbReference type="Pfam" id="PF26540"/>
    </source>
</evidence>
<dbReference type="UniPathway" id="UPA00056">
    <property type="reaction ID" value="UER00096"/>
</dbReference>
<feature type="binding site" evidence="7">
    <location>
        <position position="495"/>
    </location>
    <ligand>
        <name>[4Fe-4S] cluster</name>
        <dbReference type="ChEBI" id="CHEBI:49883"/>
    </ligand>
</feature>
<feature type="binding site" evidence="7">
    <location>
        <position position="461"/>
    </location>
    <ligand>
        <name>[4Fe-4S] cluster</name>
        <dbReference type="ChEBI" id="CHEBI:49883"/>
    </ligand>
</feature>
<proteinExistence type="inferred from homology"/>
<comment type="function">
    <text evidence="7">Converts 2C-methyl-D-erythritol 2,4-cyclodiphosphate (ME-2,4cPP) into 1-hydroxy-2-methyl-2-(E)-butenyl 4-diphosphate.</text>
</comment>
<accession>A0A1F6G919</accession>
<feature type="domain" description="IspG TIM-barrel" evidence="8">
    <location>
        <begin position="17"/>
        <end position="281"/>
    </location>
</feature>
<comment type="pathway">
    <text evidence="7">Isoprenoid biosynthesis; isopentenyl diphosphate biosynthesis via DXP pathway; isopentenyl diphosphate from 1-deoxy-D-xylulose 5-phosphate: step 5/6.</text>
</comment>
<dbReference type="NCBIfam" id="TIGR00612">
    <property type="entry name" value="ispG_gcpE"/>
    <property type="match status" value="1"/>
</dbReference>
<feature type="binding site" evidence="7">
    <location>
        <position position="502"/>
    </location>
    <ligand>
        <name>[4Fe-4S] cluster</name>
        <dbReference type="ChEBI" id="CHEBI:49883"/>
    </ligand>
</feature>
<keyword evidence="4 7" id="KW-0408">Iron</keyword>
<dbReference type="InterPro" id="IPR058579">
    <property type="entry name" value="IspG_C"/>
</dbReference>
<evidence type="ECO:0000259" key="8">
    <source>
        <dbReference type="Pfam" id="PF04551"/>
    </source>
</evidence>
<dbReference type="GO" id="GO:0005506">
    <property type="term" value="F:iron ion binding"/>
    <property type="evidence" value="ECO:0007669"/>
    <property type="project" value="InterPro"/>
</dbReference>
<dbReference type="Proteomes" id="UP000178449">
    <property type="component" value="Unassembled WGS sequence"/>
</dbReference>
<protein>
    <recommendedName>
        <fullName evidence="7">4-hydroxy-3-methylbut-2-en-1-yl diphosphate synthase (flavodoxin)</fullName>
        <ecNumber evidence="7">1.17.7.3</ecNumber>
    </recommendedName>
    <alternativeName>
        <fullName evidence="7">1-hydroxy-2-methyl-2-(E)-butenyl 4-diphosphate synthase</fullName>
    </alternativeName>
</protein>
<dbReference type="GO" id="GO:0046429">
    <property type="term" value="F:4-hydroxy-3-methylbut-2-en-1-yl diphosphate synthase activity (ferredoxin)"/>
    <property type="evidence" value="ECO:0007669"/>
    <property type="project" value="UniProtKB-UniRule"/>
</dbReference>
<dbReference type="Gene3D" id="3.30.413.10">
    <property type="entry name" value="Sulfite Reductase Hemoprotein, domain 1"/>
    <property type="match status" value="1"/>
</dbReference>
<dbReference type="InterPro" id="IPR058578">
    <property type="entry name" value="IspG_TIM"/>
</dbReference>
<dbReference type="HAMAP" id="MF_00159">
    <property type="entry name" value="IspG"/>
    <property type="match status" value="1"/>
</dbReference>
<keyword evidence="1 7" id="KW-0004">4Fe-4S</keyword>
<keyword evidence="2 7" id="KW-0479">Metal-binding</keyword>